<sequence>MQKKISLYKTRDEEEIKQILCLNSDVYVLLLYNSAQQLWILVDYKEGQEQGRLILKNLNPGSSDRITNRPVVLFASTILSFGILAGDEIHLWKTFKSKPIKEKIRMDSQDDRLFFDANPVTFIRSMPNGSLLMAHKSVFSEAYFFSIAVQRLEGYSFSKHPTPLASEDYRHLAHIASVPCILDMLPYGDDFFIHTPGSCRDWLIYPAETSILIKMNQNGQVMKSRVVEKGRGVFSQDGNCLMIKPFENDSMLYFYDLNDEKSAQFTLDENTLWTPGTGDTRYIVTDKRIAAWDSNTLILSALYNMPEWCFTALSSSKNVG</sequence>
<keyword evidence="2" id="KW-1185">Reference proteome</keyword>
<dbReference type="EMBL" id="CP036150">
    <property type="protein sequence ID" value="QEN06924.1"/>
    <property type="molecule type" value="Genomic_DNA"/>
</dbReference>
<name>A0A5C1QJZ9_9SPIO</name>
<protein>
    <submittedName>
        <fullName evidence="1">Uncharacterized protein</fullName>
    </submittedName>
</protein>
<reference evidence="1 2" key="1">
    <citation type="submission" date="2019-02" db="EMBL/GenBank/DDBJ databases">
        <title>Complete Genome Sequence and Methylome Analysis of free living Spirochaetas.</title>
        <authorList>
            <person name="Fomenkov A."/>
            <person name="Dubinina G."/>
            <person name="Leshcheva N."/>
            <person name="Mikheeva N."/>
            <person name="Grabovich M."/>
            <person name="Vincze T."/>
            <person name="Roberts R.J."/>
        </authorList>
    </citation>
    <scope>NUCLEOTIDE SEQUENCE [LARGE SCALE GENOMIC DNA]</scope>
    <source>
        <strain evidence="1 2">K2</strain>
    </source>
</reference>
<proteinExistence type="predicted"/>
<organism evidence="1 2">
    <name type="scientific">Oceanispirochaeta crateris</name>
    <dbReference type="NCBI Taxonomy" id="2518645"/>
    <lineage>
        <taxon>Bacteria</taxon>
        <taxon>Pseudomonadati</taxon>
        <taxon>Spirochaetota</taxon>
        <taxon>Spirochaetia</taxon>
        <taxon>Spirochaetales</taxon>
        <taxon>Spirochaetaceae</taxon>
        <taxon>Oceanispirochaeta</taxon>
    </lineage>
</organism>
<dbReference type="Proteomes" id="UP000324209">
    <property type="component" value="Chromosome"/>
</dbReference>
<evidence type="ECO:0000313" key="1">
    <source>
        <dbReference type="EMBL" id="QEN06924.1"/>
    </source>
</evidence>
<dbReference type="KEGG" id="ock:EXM22_02535"/>
<gene>
    <name evidence="1" type="ORF">EXM22_02535</name>
</gene>
<accession>A0A5C1QJZ9</accession>
<dbReference type="AlphaFoldDB" id="A0A5C1QJZ9"/>
<evidence type="ECO:0000313" key="2">
    <source>
        <dbReference type="Proteomes" id="UP000324209"/>
    </source>
</evidence>